<dbReference type="Proteomes" id="UP000516074">
    <property type="component" value="Segment"/>
</dbReference>
<organism evidence="1 2">
    <name type="scientific">Pseudomonas phage phiPsa267</name>
    <dbReference type="NCBI Taxonomy" id="1460361"/>
    <lineage>
        <taxon>Viruses</taxon>
        <taxon>Duplodnaviria</taxon>
        <taxon>Heunggongvirae</taxon>
        <taxon>Uroviricota</taxon>
        <taxon>Caudoviricetes</taxon>
        <taxon>Vandenendeviridae</taxon>
        <taxon>Gorskivirinae</taxon>
        <taxon>Otagovirus</taxon>
        <taxon>Otagovirus psa267</taxon>
    </lineage>
</organism>
<keyword evidence="2" id="KW-1185">Reference proteome</keyword>
<name>A0A7G9V132_9CAUD</name>
<evidence type="ECO:0000313" key="1">
    <source>
        <dbReference type="EMBL" id="QNN99987.1"/>
    </source>
</evidence>
<reference evidence="1 2" key="1">
    <citation type="submission" date="2020-06" db="EMBL/GenBank/DDBJ databases">
        <title>Characterization of Pseudomonas phiPsa374-like phages.</title>
        <authorList>
            <person name="Warring S."/>
            <person name="Malone L.M."/>
            <person name="Easingwood R.A."/>
            <person name="Rigano L."/>
            <person name="Frampton R.A."/>
            <person name="Lopez Acedo E."/>
            <person name="Templeton M.D."/>
            <person name="Kleffmann T."/>
            <person name="Bostina M."/>
            <person name="Fineran P.C."/>
        </authorList>
    </citation>
    <scope>NUCLEOTIDE SEQUENCE [LARGE SCALE GENOMIC DNA]</scope>
</reference>
<sequence>MKLITIKQFEQGELTAQEEGFYQLFSAVASKIAEDNQGEDQNVLIAGITRAVMQVAGNAQALADQLGVNTNV</sequence>
<accession>A0A7G9V132</accession>
<proteinExistence type="predicted"/>
<gene>
    <name evidence="1" type="ORF">phiPsa267_126</name>
</gene>
<dbReference type="EMBL" id="MT670417">
    <property type="protein sequence ID" value="QNN99987.1"/>
    <property type="molecule type" value="Genomic_DNA"/>
</dbReference>
<evidence type="ECO:0000313" key="2">
    <source>
        <dbReference type="Proteomes" id="UP000516074"/>
    </source>
</evidence>
<protein>
    <submittedName>
        <fullName evidence="1">Uncharacterized protein</fullName>
    </submittedName>
</protein>